<reference evidence="2 3" key="1">
    <citation type="journal article" date="2013" name="BMC Genomics">
        <title>Reconstruction of the lipid metabolism for the microalga Monoraphidium neglectum from its genome sequence reveals characteristics suitable for biofuel production.</title>
        <authorList>
            <person name="Bogen C."/>
            <person name="Al-Dilaimi A."/>
            <person name="Albersmeier A."/>
            <person name="Wichmann J."/>
            <person name="Grundmann M."/>
            <person name="Rupp O."/>
            <person name="Lauersen K.J."/>
            <person name="Blifernez-Klassen O."/>
            <person name="Kalinowski J."/>
            <person name="Goesmann A."/>
            <person name="Mussgnug J.H."/>
            <person name="Kruse O."/>
        </authorList>
    </citation>
    <scope>NUCLEOTIDE SEQUENCE [LARGE SCALE GENOMIC DNA]</scope>
    <source>
        <strain evidence="2 3">SAG 48.87</strain>
    </source>
</reference>
<evidence type="ECO:0000259" key="1">
    <source>
        <dbReference type="Pfam" id="PF03067"/>
    </source>
</evidence>
<dbReference type="Pfam" id="PF03067">
    <property type="entry name" value="LPMO_10"/>
    <property type="match status" value="1"/>
</dbReference>
<sequence>MIDPKSRPWYDYLERYNYNPHAVFAGGVPSVSNNEKLMWPKHNMNGICGDAKNQNKWDVPGKIGKTYQEGQTINVDIMFAQNHLGRMNVRVCPLDAKDESKCTTLERTEGRGKDFDLPWTKGWAGVTDGFTPPVNTVGFSTYKMPPVGKGEGCVAWSCDQFKGMYVYRTFWKLPKGFTCDHCKMQFYYLTGSRCWPPCDKANKGDCQKPVAFGYCGQPGQSYIKIQRANTGRKLAGGGAEATADFYPELSN</sequence>
<dbReference type="EMBL" id="KK100516">
    <property type="protein sequence ID" value="KIZ05373.1"/>
    <property type="molecule type" value="Genomic_DNA"/>
</dbReference>
<feature type="domain" description="Chitin-binding type-4" evidence="1">
    <location>
        <begin position="2"/>
        <end position="184"/>
    </location>
</feature>
<evidence type="ECO:0000313" key="3">
    <source>
        <dbReference type="Proteomes" id="UP000054498"/>
    </source>
</evidence>
<dbReference type="InterPro" id="IPR004302">
    <property type="entry name" value="Cellulose/chitin-bd_N"/>
</dbReference>
<gene>
    <name evidence="2" type="ORF">MNEG_2590</name>
</gene>
<dbReference type="KEGG" id="mng:MNEG_2590"/>
<accession>A0A0D2K4J4</accession>
<protein>
    <recommendedName>
        <fullName evidence="1">Chitin-binding type-4 domain-containing protein</fullName>
    </recommendedName>
</protein>
<name>A0A0D2K4J4_9CHLO</name>
<dbReference type="OrthoDB" id="76388at2759"/>
<dbReference type="AlphaFoldDB" id="A0A0D2K4J4"/>
<evidence type="ECO:0000313" key="2">
    <source>
        <dbReference type="EMBL" id="KIZ05373.1"/>
    </source>
</evidence>
<dbReference type="RefSeq" id="XP_013904392.1">
    <property type="nucleotide sequence ID" value="XM_014048938.1"/>
</dbReference>
<dbReference type="STRING" id="145388.A0A0D2K4J4"/>
<proteinExistence type="predicted"/>
<organism evidence="2 3">
    <name type="scientific">Monoraphidium neglectum</name>
    <dbReference type="NCBI Taxonomy" id="145388"/>
    <lineage>
        <taxon>Eukaryota</taxon>
        <taxon>Viridiplantae</taxon>
        <taxon>Chlorophyta</taxon>
        <taxon>core chlorophytes</taxon>
        <taxon>Chlorophyceae</taxon>
        <taxon>CS clade</taxon>
        <taxon>Sphaeropleales</taxon>
        <taxon>Selenastraceae</taxon>
        <taxon>Monoraphidium</taxon>
    </lineage>
</organism>
<dbReference type="Proteomes" id="UP000054498">
    <property type="component" value="Unassembled WGS sequence"/>
</dbReference>
<keyword evidence="3" id="KW-1185">Reference proteome</keyword>
<dbReference type="GeneID" id="25735468"/>